<dbReference type="STRING" id="1827387.A4S15_09410"/>
<reference evidence="2 3" key="1">
    <citation type="journal article" date="2017" name="Water Res.">
        <title>Comammox in drinking water systems.</title>
        <authorList>
            <person name="Wang Y."/>
            <person name="Ma L."/>
            <person name="Mao Y."/>
            <person name="Jiang X."/>
            <person name="Xia Y."/>
            <person name="Yu K."/>
            <person name="Li B."/>
            <person name="Zhang T."/>
        </authorList>
    </citation>
    <scope>NUCLEOTIDE SEQUENCE [LARGE SCALE GENOMIC DNA]</scope>
    <source>
        <strain evidence="2">SG_bin8</strain>
    </source>
</reference>
<evidence type="ECO:0000256" key="1">
    <source>
        <dbReference type="SAM" id="Phobius"/>
    </source>
</evidence>
<keyword evidence="1" id="KW-0812">Transmembrane</keyword>
<name>A0A1W9HXK0_9HYPH</name>
<dbReference type="RefSeq" id="WP_376800501.1">
    <property type="nucleotide sequence ID" value="NZ_DBNB01000013.1"/>
</dbReference>
<accession>A0A1W9HXK0</accession>
<keyword evidence="1" id="KW-1133">Transmembrane helix</keyword>
<feature type="transmembrane region" description="Helical" evidence="1">
    <location>
        <begin position="7"/>
        <end position="28"/>
    </location>
</feature>
<evidence type="ECO:0000313" key="2">
    <source>
        <dbReference type="EMBL" id="OQW52037.1"/>
    </source>
</evidence>
<gene>
    <name evidence="2" type="ORF">A4S15_09410</name>
</gene>
<keyword evidence="1" id="KW-0472">Membrane</keyword>
<feature type="transmembrane region" description="Helical" evidence="1">
    <location>
        <begin position="48"/>
        <end position="66"/>
    </location>
</feature>
<dbReference type="Proteomes" id="UP000192872">
    <property type="component" value="Unassembled WGS sequence"/>
</dbReference>
<proteinExistence type="predicted"/>
<dbReference type="EMBL" id="LWDL01000016">
    <property type="protein sequence ID" value="OQW52037.1"/>
    <property type="molecule type" value="Genomic_DNA"/>
</dbReference>
<protein>
    <submittedName>
        <fullName evidence="2">Uncharacterized protein</fullName>
    </submittedName>
</protein>
<comment type="caution">
    <text evidence="2">The sequence shown here is derived from an EMBL/GenBank/DDBJ whole genome shotgun (WGS) entry which is preliminary data.</text>
</comment>
<organism evidence="2 3">
    <name type="scientific">Candidatus Raskinella chloraquaticus</name>
    <dbReference type="NCBI Taxonomy" id="1951219"/>
    <lineage>
        <taxon>Bacteria</taxon>
        <taxon>Pseudomonadati</taxon>
        <taxon>Pseudomonadota</taxon>
        <taxon>Alphaproteobacteria</taxon>
        <taxon>Hyphomicrobiales</taxon>
        <taxon>Phreatobacteraceae</taxon>
        <taxon>Candidatus Raskinella</taxon>
    </lineage>
</organism>
<dbReference type="AlphaFoldDB" id="A0A1W9HXK0"/>
<sequence>MKGRFPIFIILAAISVVVLMLLSLDPGQSERLADMRRAVTLEGEARETAMFVIFVAIAGFAAYLTFTRR</sequence>
<evidence type="ECO:0000313" key="3">
    <source>
        <dbReference type="Proteomes" id="UP000192872"/>
    </source>
</evidence>